<dbReference type="EMBL" id="KV919656">
    <property type="protein sequence ID" value="OSX69263.1"/>
    <property type="molecule type" value="Genomic_DNA"/>
</dbReference>
<gene>
    <name evidence="2" type="ORF">BU14_1684s0003</name>
</gene>
<feature type="region of interest" description="Disordered" evidence="1">
    <location>
        <begin position="27"/>
        <end position="63"/>
    </location>
</feature>
<protein>
    <submittedName>
        <fullName evidence="2">Uncharacterized protein</fullName>
    </submittedName>
</protein>
<reference evidence="2 3" key="1">
    <citation type="submission" date="2017-03" db="EMBL/GenBank/DDBJ databases">
        <title>WGS assembly of Porphyra umbilicalis.</title>
        <authorList>
            <person name="Brawley S.H."/>
            <person name="Blouin N.A."/>
            <person name="Ficko-Blean E."/>
            <person name="Wheeler G.L."/>
            <person name="Lohr M."/>
            <person name="Goodson H.V."/>
            <person name="Jenkins J.W."/>
            <person name="Blaby-Haas C.E."/>
            <person name="Helliwell K.E."/>
            <person name="Chan C."/>
            <person name="Marriage T."/>
            <person name="Bhattacharya D."/>
            <person name="Klein A.S."/>
            <person name="Badis Y."/>
            <person name="Brodie J."/>
            <person name="Cao Y."/>
            <person name="Collen J."/>
            <person name="Dittami S.M."/>
            <person name="Gachon C.M."/>
            <person name="Green B.R."/>
            <person name="Karpowicz S."/>
            <person name="Kim J.W."/>
            <person name="Kudahl U."/>
            <person name="Lin S."/>
            <person name="Michel G."/>
            <person name="Mittag M."/>
            <person name="Olson B.J."/>
            <person name="Pangilinan J."/>
            <person name="Peng Y."/>
            <person name="Qiu H."/>
            <person name="Shu S."/>
            <person name="Singer J.T."/>
            <person name="Smith A.G."/>
            <person name="Sprecher B.N."/>
            <person name="Wagner V."/>
            <person name="Wang W."/>
            <person name="Wang Z.-Y."/>
            <person name="Yan J."/>
            <person name="Yarish C."/>
            <person name="Zoeuner-Riek S."/>
            <person name="Zhuang Y."/>
            <person name="Zou Y."/>
            <person name="Lindquist E.A."/>
            <person name="Grimwood J."/>
            <person name="Barry K."/>
            <person name="Rokhsar D.S."/>
            <person name="Schmutz J."/>
            <person name="Stiller J.W."/>
            <person name="Grossman A.R."/>
            <person name="Prochnik S.E."/>
        </authorList>
    </citation>
    <scope>NUCLEOTIDE SEQUENCE [LARGE SCALE GENOMIC DNA]</scope>
    <source>
        <strain evidence="2">4086291</strain>
    </source>
</reference>
<evidence type="ECO:0000313" key="2">
    <source>
        <dbReference type="EMBL" id="OSX69263.1"/>
    </source>
</evidence>
<organism evidence="2 3">
    <name type="scientific">Porphyra umbilicalis</name>
    <name type="common">Purple laver</name>
    <name type="synonym">Red alga</name>
    <dbReference type="NCBI Taxonomy" id="2786"/>
    <lineage>
        <taxon>Eukaryota</taxon>
        <taxon>Rhodophyta</taxon>
        <taxon>Bangiophyceae</taxon>
        <taxon>Bangiales</taxon>
        <taxon>Bangiaceae</taxon>
        <taxon>Porphyra</taxon>
    </lineage>
</organism>
<sequence>MWRSRLFAARPPSRRTGVCRYRLIHTRVSGSTAAPPRSPSKPVPALSLKARPHALPQSPSTPH</sequence>
<keyword evidence="3" id="KW-1185">Reference proteome</keyword>
<proteinExistence type="predicted"/>
<name>A0A1X6NLQ3_PORUM</name>
<evidence type="ECO:0000256" key="1">
    <source>
        <dbReference type="SAM" id="MobiDB-lite"/>
    </source>
</evidence>
<evidence type="ECO:0000313" key="3">
    <source>
        <dbReference type="Proteomes" id="UP000218209"/>
    </source>
</evidence>
<accession>A0A1X6NLQ3</accession>
<dbReference type="AlphaFoldDB" id="A0A1X6NLQ3"/>
<dbReference type="Proteomes" id="UP000218209">
    <property type="component" value="Unassembled WGS sequence"/>
</dbReference>